<dbReference type="EMBL" id="BJCE01000033">
    <property type="protein sequence ID" value="GCL36301.1"/>
    <property type="molecule type" value="Genomic_DNA"/>
</dbReference>
<reference evidence="2" key="1">
    <citation type="submission" date="2019-02" db="EMBL/GenBank/DDBJ databases">
        <title>Draft genome sequence of Sphaerospermopsis reniformis NIES-1949.</title>
        <authorList>
            <person name="Yamaguchi H."/>
            <person name="Suzuki S."/>
            <person name="Kawachi M."/>
        </authorList>
    </citation>
    <scope>NUCLEOTIDE SEQUENCE [LARGE SCALE GENOMIC DNA]</scope>
    <source>
        <strain evidence="2">NIES-1949</strain>
    </source>
</reference>
<sequence length="207" mass="23557">MGNFPYLTYVNRDQLKATASKLIKDVDSVLDIGCAFRPQNYIESKVHICCEPYTQYMDRLIVEKSNNPKYVFVNCDLEGLGKIFPSGSVDSAILNDVIEHAEKEIGLNALAALKKIVRQQIIIFTPLGFMPQESDKDELDPWGMKGTKFQEHLSGWLPTDFPEEEGWQIILCEDYHQVDGYGRTLDKPFGAMYAIYNNFVLNSIKTC</sequence>
<name>A0A479ZYU8_9CYAN</name>
<keyword evidence="2" id="KW-1185">Reference proteome</keyword>
<evidence type="ECO:0000313" key="2">
    <source>
        <dbReference type="Proteomes" id="UP000300142"/>
    </source>
</evidence>
<comment type="caution">
    <text evidence="1">The sequence shown here is derived from an EMBL/GenBank/DDBJ whole genome shotgun (WGS) entry which is preliminary data.</text>
</comment>
<organism evidence="1 2">
    <name type="scientific">Sphaerospermopsis reniformis</name>
    <dbReference type="NCBI Taxonomy" id="531300"/>
    <lineage>
        <taxon>Bacteria</taxon>
        <taxon>Bacillati</taxon>
        <taxon>Cyanobacteriota</taxon>
        <taxon>Cyanophyceae</taxon>
        <taxon>Nostocales</taxon>
        <taxon>Aphanizomenonaceae</taxon>
        <taxon>Sphaerospermopsis</taxon>
    </lineage>
</organism>
<dbReference type="InterPro" id="IPR029063">
    <property type="entry name" value="SAM-dependent_MTases_sf"/>
</dbReference>
<protein>
    <recommendedName>
        <fullName evidence="3">Methyltransferase type 11 domain-containing protein</fullName>
    </recommendedName>
</protein>
<gene>
    <name evidence="1" type="ORF">SR1949_14040</name>
</gene>
<evidence type="ECO:0000313" key="1">
    <source>
        <dbReference type="EMBL" id="GCL36301.1"/>
    </source>
</evidence>
<dbReference type="Proteomes" id="UP000300142">
    <property type="component" value="Unassembled WGS sequence"/>
</dbReference>
<evidence type="ECO:0008006" key="3">
    <source>
        <dbReference type="Google" id="ProtNLM"/>
    </source>
</evidence>
<dbReference type="SUPFAM" id="SSF53335">
    <property type="entry name" value="S-adenosyl-L-methionine-dependent methyltransferases"/>
    <property type="match status" value="1"/>
</dbReference>
<accession>A0A479ZYU8</accession>
<dbReference type="AlphaFoldDB" id="A0A479ZYU8"/>
<dbReference type="Gene3D" id="3.40.50.150">
    <property type="entry name" value="Vaccinia Virus protein VP39"/>
    <property type="match status" value="1"/>
</dbReference>
<proteinExistence type="predicted"/>
<dbReference type="RefSeq" id="WP_137666860.1">
    <property type="nucleotide sequence ID" value="NZ_BJCE01000033.1"/>
</dbReference>